<dbReference type="SUPFAM" id="SSF55729">
    <property type="entry name" value="Acyl-CoA N-acyltransferases (Nat)"/>
    <property type="match status" value="1"/>
</dbReference>
<keyword evidence="3" id="KW-1185">Reference proteome</keyword>
<evidence type="ECO:0000313" key="3">
    <source>
        <dbReference type="Proteomes" id="UP001500432"/>
    </source>
</evidence>
<evidence type="ECO:0000259" key="1">
    <source>
        <dbReference type="PROSITE" id="PS51186"/>
    </source>
</evidence>
<proteinExistence type="predicted"/>
<name>A0ABN3BZN9_9MICC</name>
<organism evidence="2 3">
    <name type="scientific">Sinomonas flava</name>
    <dbReference type="NCBI Taxonomy" id="496857"/>
    <lineage>
        <taxon>Bacteria</taxon>
        <taxon>Bacillati</taxon>
        <taxon>Actinomycetota</taxon>
        <taxon>Actinomycetes</taxon>
        <taxon>Micrococcales</taxon>
        <taxon>Micrococcaceae</taxon>
        <taxon>Sinomonas</taxon>
    </lineage>
</organism>
<evidence type="ECO:0000313" key="2">
    <source>
        <dbReference type="EMBL" id="GAA2202351.1"/>
    </source>
</evidence>
<dbReference type="InterPro" id="IPR016181">
    <property type="entry name" value="Acyl_CoA_acyltransferase"/>
</dbReference>
<sequence length="220" mass="24683">MAQVISPVLLTGSRVVLRDWTPEDIEAYRRWIVPPAPGTTPSGLHEWQLFDGPFYSRWTADGANRWCDGLLRRAHDADWPAVRENLAVVDAASGEFVGQASWYWEEKPGEESADGTALLPWRRLGLVVFDPAHWSGGYGTEALALWTDYLFAATDSGRLDFATWSGNVGMCRVGQKLGFTEEARFRKARKVRGELYDAVVYGVLREEWEAHRGARGGPRL</sequence>
<protein>
    <submittedName>
        <fullName evidence="2">GNAT family protein</fullName>
    </submittedName>
</protein>
<dbReference type="Gene3D" id="3.40.630.30">
    <property type="match status" value="1"/>
</dbReference>
<gene>
    <name evidence="2" type="ORF">GCM10009849_30430</name>
</gene>
<accession>A0ABN3BZN9</accession>
<dbReference type="PANTHER" id="PTHR43415:SF4">
    <property type="entry name" value="N-ACETYLTRANSFERASE DOMAIN-CONTAINING PROTEIN"/>
    <property type="match status" value="1"/>
</dbReference>
<reference evidence="2 3" key="1">
    <citation type="journal article" date="2019" name="Int. J. Syst. Evol. Microbiol.">
        <title>The Global Catalogue of Microorganisms (GCM) 10K type strain sequencing project: providing services to taxonomists for standard genome sequencing and annotation.</title>
        <authorList>
            <consortium name="The Broad Institute Genomics Platform"/>
            <consortium name="The Broad Institute Genome Sequencing Center for Infectious Disease"/>
            <person name="Wu L."/>
            <person name="Ma J."/>
        </authorList>
    </citation>
    <scope>NUCLEOTIDE SEQUENCE [LARGE SCALE GENOMIC DNA]</scope>
    <source>
        <strain evidence="2 3">JCM 16034</strain>
    </source>
</reference>
<dbReference type="Proteomes" id="UP001500432">
    <property type="component" value="Unassembled WGS sequence"/>
</dbReference>
<dbReference type="Pfam" id="PF13302">
    <property type="entry name" value="Acetyltransf_3"/>
    <property type="match status" value="1"/>
</dbReference>
<dbReference type="PROSITE" id="PS51186">
    <property type="entry name" value="GNAT"/>
    <property type="match status" value="1"/>
</dbReference>
<dbReference type="InterPro" id="IPR000182">
    <property type="entry name" value="GNAT_dom"/>
</dbReference>
<feature type="domain" description="N-acetyltransferase" evidence="1">
    <location>
        <begin position="15"/>
        <end position="206"/>
    </location>
</feature>
<dbReference type="EMBL" id="BAAAQW010000010">
    <property type="protein sequence ID" value="GAA2202351.1"/>
    <property type="molecule type" value="Genomic_DNA"/>
</dbReference>
<dbReference type="PANTHER" id="PTHR43415">
    <property type="entry name" value="SPERMIDINE N(1)-ACETYLTRANSFERASE"/>
    <property type="match status" value="1"/>
</dbReference>
<comment type="caution">
    <text evidence="2">The sequence shown here is derived from an EMBL/GenBank/DDBJ whole genome shotgun (WGS) entry which is preliminary data.</text>
</comment>